<dbReference type="GO" id="GO:0005829">
    <property type="term" value="C:cytosol"/>
    <property type="evidence" value="ECO:0007669"/>
    <property type="project" value="UniProtKB-ARBA"/>
</dbReference>
<dbReference type="GO" id="GO:0016491">
    <property type="term" value="F:oxidoreductase activity"/>
    <property type="evidence" value="ECO:0007669"/>
    <property type="project" value="UniProtKB-KW"/>
</dbReference>
<gene>
    <name evidence="3" type="primary">megDVII</name>
</gene>
<evidence type="ECO:0000256" key="1">
    <source>
        <dbReference type="ARBA" id="ARBA00023002"/>
    </source>
</evidence>
<dbReference type="FunFam" id="3.20.20.100:FF:000004">
    <property type="entry name" value="Oxidoreductase, aldo/keto reductase"/>
    <property type="match status" value="1"/>
</dbReference>
<dbReference type="PANTHER" id="PTHR43364:SF5">
    <property type="entry name" value="REDUCTASE"/>
    <property type="match status" value="1"/>
</dbReference>
<dbReference type="Pfam" id="PF00248">
    <property type="entry name" value="Aldo_ket_red"/>
    <property type="match status" value="1"/>
</dbReference>
<reference evidence="3" key="1">
    <citation type="journal article" date="2000" name="Mol. Microbiol.">
        <title>Biosynthesis of the anti-parasitic agent megalomicin: transformation of erythromycin to megalomicin in Saccharopolyspora erythraea.</title>
        <authorList>
            <person name="Volchegursky Y."/>
            <person name="Hu Z."/>
            <person name="Katz L."/>
            <person name="McDaniel R."/>
        </authorList>
    </citation>
    <scope>NUCLEOTIDE SEQUENCE</scope>
    <source>
        <strain evidence="3">NRRL3275</strain>
    </source>
</reference>
<dbReference type="InterPro" id="IPR036812">
    <property type="entry name" value="NAD(P)_OxRdtase_dom_sf"/>
</dbReference>
<dbReference type="InterPro" id="IPR050523">
    <property type="entry name" value="AKR_Detox_Biosynth"/>
</dbReference>
<organism evidence="3">
    <name type="scientific">Micromonospora megalomicea subsp. nigra</name>
    <dbReference type="NCBI Taxonomy" id="136926"/>
    <lineage>
        <taxon>Bacteria</taxon>
        <taxon>Bacillati</taxon>
        <taxon>Actinomycetota</taxon>
        <taxon>Actinomycetes</taxon>
        <taxon>Micromonosporales</taxon>
        <taxon>Micromonosporaceae</taxon>
        <taxon>Micromonospora</taxon>
    </lineage>
</organism>
<proteinExistence type="predicted"/>
<dbReference type="Gene3D" id="3.20.20.100">
    <property type="entry name" value="NADP-dependent oxidoreductase domain"/>
    <property type="match status" value="1"/>
</dbReference>
<dbReference type="KEGG" id="ag:AAG13914"/>
<sequence>MGTTGAGSARVRVGRSALHTSRLWLGTVNFSGRVTDDDALRLMDHALERGVNCIDTADIYGWRLYKGHTEELVGRWFAQGGGRREETVLATKVGSEMSERVNDGGLSARHIVAACENSLRRLGVDHIDIYQTHHIDRAAPWDEVWQAAEHLVGSGKVGYVGSSNLAGWHIAAAQESAARRNLLGMISHQCLYNLAVRHPELDVLPAAQAYGVGVFAWSPLHGGLLSGVLEKLAAGTAVKSAQGRAQVLLPAVRPLVEAYEDYCRRLGADPAEVGLAWVLSRPGILGAVIGPRTPEQLDSALRAAELTLGEEELRELEAIFPAPAVDGPVP</sequence>
<name>Q9F833_MICMH</name>
<accession>Q9F833</accession>
<dbReference type="AlphaFoldDB" id="Q9F833"/>
<dbReference type="InterPro" id="IPR023210">
    <property type="entry name" value="NADP_OxRdtase_dom"/>
</dbReference>
<protein>
    <submittedName>
        <fullName evidence="3">TDP-4-keto-6-deoxyhexose 2,3-reductase</fullName>
    </submittedName>
</protein>
<dbReference type="SUPFAM" id="SSF51430">
    <property type="entry name" value="NAD(P)-linked oxidoreductase"/>
    <property type="match status" value="1"/>
</dbReference>
<evidence type="ECO:0000259" key="2">
    <source>
        <dbReference type="Pfam" id="PF00248"/>
    </source>
</evidence>
<evidence type="ECO:0000313" key="3">
    <source>
        <dbReference type="EMBL" id="AAG13914.1"/>
    </source>
</evidence>
<dbReference type="BioCyc" id="MetaCyc:MONOMER-17094"/>
<feature type="domain" description="NADP-dependent oxidoreductase" evidence="2">
    <location>
        <begin position="23"/>
        <end position="319"/>
    </location>
</feature>
<dbReference type="PANTHER" id="PTHR43364">
    <property type="entry name" value="NADH-SPECIFIC METHYLGLYOXAL REDUCTASE-RELATED"/>
    <property type="match status" value="1"/>
</dbReference>
<keyword evidence="1" id="KW-0560">Oxidoreductase</keyword>
<dbReference type="EMBL" id="AF263245">
    <property type="protein sequence ID" value="AAG13914.1"/>
    <property type="molecule type" value="Genomic_DNA"/>
</dbReference>